<evidence type="ECO:0000256" key="2">
    <source>
        <dbReference type="ARBA" id="ARBA00022448"/>
    </source>
</evidence>
<evidence type="ECO:0000256" key="6">
    <source>
        <dbReference type="ARBA" id="ARBA00022683"/>
    </source>
</evidence>
<dbReference type="RefSeq" id="WP_230339590.1">
    <property type="nucleotide sequence ID" value="NZ_CP069798.1"/>
</dbReference>
<evidence type="ECO:0000256" key="4">
    <source>
        <dbReference type="ARBA" id="ARBA00022597"/>
    </source>
</evidence>
<keyword evidence="3" id="KW-0963">Cytoplasm</keyword>
<proteinExistence type="predicted"/>
<protein>
    <submittedName>
        <fullName evidence="9">PTS mannose transporter subunit IIA</fullName>
    </submittedName>
</protein>
<keyword evidence="4" id="KW-0762">Sugar transport</keyword>
<dbReference type="Gene3D" id="3.40.50.510">
    <property type="entry name" value="Phosphotransferase system, mannose-type IIA component"/>
    <property type="match status" value="1"/>
</dbReference>
<dbReference type="AlphaFoldDB" id="A0A892ZIP9"/>
<feature type="domain" description="PTS EIIA type-4" evidence="8">
    <location>
        <begin position="1"/>
        <end position="125"/>
    </location>
</feature>
<dbReference type="SUPFAM" id="SSF53062">
    <property type="entry name" value="PTS system fructose IIA component-like"/>
    <property type="match status" value="1"/>
</dbReference>
<evidence type="ECO:0000313" key="10">
    <source>
        <dbReference type="Proteomes" id="UP000653156"/>
    </source>
</evidence>
<keyword evidence="7" id="KW-0418">Kinase</keyword>
<dbReference type="KEGG" id="ptes:JQU52_02520"/>
<gene>
    <name evidence="9" type="ORF">JQU52_02520</name>
</gene>
<accession>A0A892ZIP9</accession>
<dbReference type="InterPro" id="IPR033887">
    <property type="entry name" value="PTS_IIA_man"/>
</dbReference>
<dbReference type="GO" id="GO:0009401">
    <property type="term" value="P:phosphoenolpyruvate-dependent sugar phosphotransferase system"/>
    <property type="evidence" value="ECO:0007669"/>
    <property type="project" value="UniProtKB-KW"/>
</dbReference>
<keyword evidence="5" id="KW-0808">Transferase</keyword>
<dbReference type="CDD" id="cd00006">
    <property type="entry name" value="PTS_IIA_man"/>
    <property type="match status" value="1"/>
</dbReference>
<dbReference type="EMBL" id="CP069798">
    <property type="protein sequence ID" value="QRQ82308.1"/>
    <property type="molecule type" value="Genomic_DNA"/>
</dbReference>
<dbReference type="InterPro" id="IPR036662">
    <property type="entry name" value="PTS_EIIA_man-typ_sf"/>
</dbReference>
<dbReference type="InterPro" id="IPR004701">
    <property type="entry name" value="PTS_EIIA_man-typ"/>
</dbReference>
<reference evidence="9" key="1">
    <citation type="submission" date="2021-02" db="EMBL/GenBank/DDBJ databases">
        <title>Neisseriaceae sp. 26B isolated from the cloaca of a Common Toad-headed Turtle (Mesoclemmys nasuta).</title>
        <authorList>
            <person name="Spergser J."/>
            <person name="Busse H.-J."/>
        </authorList>
    </citation>
    <scope>NUCLEOTIDE SEQUENCE</scope>
    <source>
        <strain evidence="9">26B</strain>
    </source>
</reference>
<keyword evidence="2" id="KW-0813">Transport</keyword>
<comment type="subcellular location">
    <subcellularLocation>
        <location evidence="1">Cytoplasm</location>
    </subcellularLocation>
</comment>
<keyword evidence="10" id="KW-1185">Reference proteome</keyword>
<sequence length="142" mass="15197">MIGLLIITHETLGEAYTQLAGHFFGEVPPNVRILGVRGDDSPQTLVEGAQVLLAQLDCSGGTLMLTDIFGATPCNTAQKLIHDDNTLMVTGLNAPMMVKAIQYASKSNNVHELATTVQQAAINGIMIIDYNDVSHCDAETRS</sequence>
<evidence type="ECO:0000256" key="5">
    <source>
        <dbReference type="ARBA" id="ARBA00022679"/>
    </source>
</evidence>
<keyword evidence="6" id="KW-0598">Phosphotransferase system</keyword>
<evidence type="ECO:0000256" key="7">
    <source>
        <dbReference type="ARBA" id="ARBA00022777"/>
    </source>
</evidence>
<dbReference type="InterPro" id="IPR051471">
    <property type="entry name" value="Bacterial_PTS_sugar_comp"/>
</dbReference>
<dbReference type="PANTHER" id="PTHR33799:SF1">
    <property type="entry name" value="PTS SYSTEM MANNOSE-SPECIFIC EIIAB COMPONENT-RELATED"/>
    <property type="match status" value="1"/>
</dbReference>
<dbReference type="PANTHER" id="PTHR33799">
    <property type="entry name" value="PTS PERMEASE-RELATED-RELATED"/>
    <property type="match status" value="1"/>
</dbReference>
<evidence type="ECO:0000259" key="8">
    <source>
        <dbReference type="PROSITE" id="PS51096"/>
    </source>
</evidence>
<dbReference type="GO" id="GO:0016301">
    <property type="term" value="F:kinase activity"/>
    <property type="evidence" value="ECO:0007669"/>
    <property type="project" value="UniProtKB-KW"/>
</dbReference>
<name>A0A892ZIP9_9NEIS</name>
<dbReference type="GO" id="GO:0016020">
    <property type="term" value="C:membrane"/>
    <property type="evidence" value="ECO:0007669"/>
    <property type="project" value="InterPro"/>
</dbReference>
<dbReference type="GO" id="GO:0005737">
    <property type="term" value="C:cytoplasm"/>
    <property type="evidence" value="ECO:0007669"/>
    <property type="project" value="UniProtKB-SubCell"/>
</dbReference>
<dbReference type="PROSITE" id="PS51096">
    <property type="entry name" value="PTS_EIIA_TYPE_4"/>
    <property type="match status" value="1"/>
</dbReference>
<evidence type="ECO:0000256" key="3">
    <source>
        <dbReference type="ARBA" id="ARBA00022490"/>
    </source>
</evidence>
<evidence type="ECO:0000256" key="1">
    <source>
        <dbReference type="ARBA" id="ARBA00004496"/>
    </source>
</evidence>
<organism evidence="9 10">
    <name type="scientific">Paralysiella testudinis</name>
    <dbReference type="NCBI Taxonomy" id="2809020"/>
    <lineage>
        <taxon>Bacteria</taxon>
        <taxon>Pseudomonadati</taxon>
        <taxon>Pseudomonadota</taxon>
        <taxon>Betaproteobacteria</taxon>
        <taxon>Neisseriales</taxon>
        <taxon>Neisseriaceae</taxon>
        <taxon>Paralysiella</taxon>
    </lineage>
</organism>
<dbReference type="Proteomes" id="UP000653156">
    <property type="component" value="Chromosome"/>
</dbReference>
<dbReference type="Pfam" id="PF03610">
    <property type="entry name" value="EIIA-man"/>
    <property type="match status" value="1"/>
</dbReference>
<evidence type="ECO:0000313" key="9">
    <source>
        <dbReference type="EMBL" id="QRQ82308.1"/>
    </source>
</evidence>